<name>A0A142KB00_9CAUD</name>
<dbReference type="InterPro" id="IPR035901">
    <property type="entry name" value="GIY-YIG_endonuc_sf"/>
</dbReference>
<evidence type="ECO:0000313" key="5">
    <source>
        <dbReference type="Proteomes" id="UP000201844"/>
    </source>
</evidence>
<comment type="cofactor">
    <cofactor evidence="1">
        <name>Mg(2+)</name>
        <dbReference type="ChEBI" id="CHEBI:18420"/>
    </cofactor>
</comment>
<dbReference type="PROSITE" id="PS50164">
    <property type="entry name" value="GIY_YIG"/>
    <property type="match status" value="1"/>
</dbReference>
<proteinExistence type="predicted"/>
<keyword evidence="5" id="KW-1185">Reference proteome</keyword>
<keyword evidence="2" id="KW-0460">Magnesium</keyword>
<evidence type="ECO:0000313" key="4">
    <source>
        <dbReference type="EMBL" id="AMS03283.1"/>
    </source>
</evidence>
<evidence type="ECO:0000256" key="1">
    <source>
        <dbReference type="ARBA" id="ARBA00001946"/>
    </source>
</evidence>
<evidence type="ECO:0000259" key="3">
    <source>
        <dbReference type="PROSITE" id="PS50164"/>
    </source>
</evidence>
<accession>A0A142KB00</accession>
<organism evidence="4 5">
    <name type="scientific">Gordonia phage Lucky10</name>
    <dbReference type="NCBI Taxonomy" id="1821557"/>
    <lineage>
        <taxon>Viruses</taxon>
        <taxon>Duplodnaviria</taxon>
        <taxon>Heunggongvirae</taxon>
        <taxon>Uroviricota</taxon>
        <taxon>Caudoviricetes</taxon>
        <taxon>Luckytenvirus</taxon>
        <taxon>Luckytenvirus lucky10</taxon>
    </lineage>
</organism>
<dbReference type="SUPFAM" id="SSF82771">
    <property type="entry name" value="GIY-YIG endonuclease"/>
    <property type="match status" value="1"/>
</dbReference>
<protein>
    <submittedName>
        <fullName evidence="4">GIY-YIG nuclease</fullName>
    </submittedName>
</protein>
<dbReference type="GeneID" id="29123306"/>
<dbReference type="InterPro" id="IPR000305">
    <property type="entry name" value="GIY-YIG_endonuc"/>
</dbReference>
<dbReference type="KEGG" id="vg:29123306"/>
<reference evidence="5" key="1">
    <citation type="submission" date="2016-03" db="EMBL/GenBank/DDBJ databases">
        <authorList>
            <person name="Ploux O."/>
        </authorList>
    </citation>
    <scope>NUCLEOTIDE SEQUENCE [LARGE SCALE GENOMIC DNA]</scope>
</reference>
<dbReference type="EMBL" id="KU963256">
    <property type="protein sequence ID" value="AMS03283.1"/>
    <property type="molecule type" value="Genomic_DNA"/>
</dbReference>
<sequence>MIRSDDVRNHFVYRAFDSQGRLLYVGCTQNLKARWQQHRFNNRHWTVQTHRMKVQGPYCYRKARELEKVAIETEEPRYGWTPERGEKLQRKNRWQENRLQELLAGRRPWDMDFAAFSALHDVAIREAHNRFPMVFNSDNHPTHGVPEGMQPYQPFDDIADEAAS</sequence>
<feature type="domain" description="GIY-YIG" evidence="3">
    <location>
        <begin position="8"/>
        <end position="80"/>
    </location>
</feature>
<evidence type="ECO:0000256" key="2">
    <source>
        <dbReference type="ARBA" id="ARBA00022842"/>
    </source>
</evidence>
<gene>
    <name evidence="4" type="primary">40</name>
    <name evidence="4" type="ORF">SEA_LUCKY10_40</name>
</gene>
<dbReference type="Pfam" id="PF01541">
    <property type="entry name" value="GIY-YIG"/>
    <property type="match status" value="1"/>
</dbReference>
<dbReference type="Proteomes" id="UP000201844">
    <property type="component" value="Segment"/>
</dbReference>
<dbReference type="RefSeq" id="YP_009304299.1">
    <property type="nucleotide sequence ID" value="NC_031267.1"/>
</dbReference>